<dbReference type="CDD" id="cd01335">
    <property type="entry name" value="Radical_SAM"/>
    <property type="match status" value="1"/>
</dbReference>
<dbReference type="GO" id="GO:0051989">
    <property type="term" value="F:coproporphyrinogen dehydrogenase activity"/>
    <property type="evidence" value="ECO:0007669"/>
    <property type="project" value="UniProtKB-EC"/>
</dbReference>
<dbReference type="Gene3D" id="3.80.30.20">
    <property type="entry name" value="tm_1862 like domain"/>
    <property type="match status" value="1"/>
</dbReference>
<dbReference type="SFLD" id="SFLDG01082">
    <property type="entry name" value="B12-binding_domain_containing"/>
    <property type="match status" value="1"/>
</dbReference>
<dbReference type="SFLD" id="SFLDG01065">
    <property type="entry name" value="anaerobic_coproporphyrinogen-I"/>
    <property type="match status" value="1"/>
</dbReference>
<evidence type="ECO:0000313" key="3">
    <source>
        <dbReference type="Proteomes" id="UP000823611"/>
    </source>
</evidence>
<dbReference type="PROSITE" id="PS51918">
    <property type="entry name" value="RADICAL_SAM"/>
    <property type="match status" value="1"/>
</dbReference>
<dbReference type="NCBIfam" id="TIGR03994">
    <property type="entry name" value="rSAM_HemZ"/>
    <property type="match status" value="1"/>
</dbReference>
<name>A0A9D9H2Z0_9FIRM</name>
<organism evidence="2 3">
    <name type="scientific">Candidatus Fimicola merdigallinarum</name>
    <dbReference type="NCBI Taxonomy" id="2840819"/>
    <lineage>
        <taxon>Bacteria</taxon>
        <taxon>Bacillati</taxon>
        <taxon>Bacillota</taxon>
        <taxon>Clostridia</taxon>
        <taxon>Lachnospirales</taxon>
        <taxon>Lachnospiraceae</taxon>
        <taxon>Lachnospiraceae incertae sedis</taxon>
        <taxon>Candidatus Fimicola</taxon>
    </lineage>
</organism>
<dbReference type="GO" id="GO:0005737">
    <property type="term" value="C:cytoplasm"/>
    <property type="evidence" value="ECO:0007669"/>
    <property type="project" value="TreeGrafter"/>
</dbReference>
<dbReference type="InterPro" id="IPR023404">
    <property type="entry name" value="rSAM_horseshoe"/>
</dbReference>
<dbReference type="Pfam" id="PF04055">
    <property type="entry name" value="Radical_SAM"/>
    <property type="match status" value="1"/>
</dbReference>
<dbReference type="InterPro" id="IPR023995">
    <property type="entry name" value="HemZ"/>
</dbReference>
<evidence type="ECO:0000313" key="2">
    <source>
        <dbReference type="EMBL" id="MBO8434044.1"/>
    </source>
</evidence>
<dbReference type="InterPro" id="IPR006638">
    <property type="entry name" value="Elp3/MiaA/NifB-like_rSAM"/>
</dbReference>
<sequence>MIKFILKGHDLPHEVQTIVQVFYPNRHYYETDEISKETYTVVSILENGISGAKLYDCGELVGEYEENYDEEEILNIKEKKRKIKTAIYKLLTKITGYTPVWGILTGIRPAKTINDLIDEGMTGDEALRFLCDKYFVFEEKARLSLEVALEERKILEADSDKDVSVYIGIPFCPTRCLYCSFTSYMLSQYKNKVDAYIDSLIKEIEFTSQYTSKYNVKNIYIGGGTPTSLNEEQLERLLTAVDENFDVKNTVEYTVEAGRPDTITEEKLVIMKKHNVSRISINPQTMNQKTLDIIGRNHSVSDIKNIFEIARKVGHNNINMDIILGLPEENATDVSRTMEEIMKLSPENVTVHTLAVKRASRLKEQFDLYTLTSLEEMEKMLSVSQNYAEKMGLKPYYMYRQKNMLGSFENVGYCKEGTEGIYNVEIMEEHQTIFACGAGATTKTVDRKTGRIERIFNVKSVDDYISRLDEMLERKKEGLKNF</sequence>
<dbReference type="InterPro" id="IPR058240">
    <property type="entry name" value="rSAM_sf"/>
</dbReference>
<accession>A0A9D9H2Z0</accession>
<dbReference type="PANTHER" id="PTHR13932">
    <property type="entry name" value="COPROPORPHYRINIGEN III OXIDASE"/>
    <property type="match status" value="1"/>
</dbReference>
<dbReference type="EC" id="1.3.98.3" evidence="2"/>
<dbReference type="AlphaFoldDB" id="A0A9D9H2Z0"/>
<feature type="domain" description="Radical SAM core" evidence="1">
    <location>
        <begin position="157"/>
        <end position="394"/>
    </location>
</feature>
<dbReference type="InterPro" id="IPR034505">
    <property type="entry name" value="Coproporphyrinogen-III_oxidase"/>
</dbReference>
<comment type="caution">
    <text evidence="2">The sequence shown here is derived from an EMBL/GenBank/DDBJ whole genome shotgun (WGS) entry which is preliminary data.</text>
</comment>
<dbReference type="SFLD" id="SFLDF00310">
    <property type="entry name" value="oxygen-independent_coproporphy"/>
    <property type="match status" value="1"/>
</dbReference>
<dbReference type="SMART" id="SM00729">
    <property type="entry name" value="Elp3"/>
    <property type="match status" value="1"/>
</dbReference>
<keyword evidence="2" id="KW-0560">Oxidoreductase</keyword>
<dbReference type="PANTHER" id="PTHR13932:SF1">
    <property type="entry name" value="OXYGEN-INDEPENDENT COPROPORPHYRINOGEN-III OXIDASE-LIKE PROTEIN HEMZ"/>
    <property type="match status" value="1"/>
</dbReference>
<reference evidence="2" key="1">
    <citation type="submission" date="2020-10" db="EMBL/GenBank/DDBJ databases">
        <authorList>
            <person name="Gilroy R."/>
        </authorList>
    </citation>
    <scope>NUCLEOTIDE SEQUENCE</scope>
    <source>
        <strain evidence="2">F6-4510</strain>
    </source>
</reference>
<protein>
    <submittedName>
        <fullName evidence="2">Coproporphyrinogen dehydrogenase HemZ</fullName>
        <ecNumber evidence="2">1.3.98.3</ecNumber>
    </submittedName>
</protein>
<evidence type="ECO:0000259" key="1">
    <source>
        <dbReference type="PROSITE" id="PS51918"/>
    </source>
</evidence>
<gene>
    <name evidence="2" type="primary">hemZ</name>
    <name evidence="2" type="ORF">IAC55_01815</name>
</gene>
<dbReference type="SUPFAM" id="SSF102114">
    <property type="entry name" value="Radical SAM enzymes"/>
    <property type="match status" value="1"/>
</dbReference>
<dbReference type="GO" id="GO:0006779">
    <property type="term" value="P:porphyrin-containing compound biosynthetic process"/>
    <property type="evidence" value="ECO:0007669"/>
    <property type="project" value="TreeGrafter"/>
</dbReference>
<proteinExistence type="predicted"/>
<dbReference type="SFLD" id="SFLDS00029">
    <property type="entry name" value="Radical_SAM"/>
    <property type="match status" value="1"/>
</dbReference>
<reference evidence="2" key="2">
    <citation type="journal article" date="2021" name="PeerJ">
        <title>Extensive microbial diversity within the chicken gut microbiome revealed by metagenomics and culture.</title>
        <authorList>
            <person name="Gilroy R."/>
            <person name="Ravi A."/>
            <person name="Getino M."/>
            <person name="Pursley I."/>
            <person name="Horton D.L."/>
            <person name="Alikhan N.F."/>
            <person name="Baker D."/>
            <person name="Gharbi K."/>
            <person name="Hall N."/>
            <person name="Watson M."/>
            <person name="Adriaenssens E.M."/>
            <person name="Foster-Nyarko E."/>
            <person name="Jarju S."/>
            <person name="Secka A."/>
            <person name="Antonio M."/>
            <person name="Oren A."/>
            <person name="Chaudhuri R.R."/>
            <person name="La Ragione R."/>
            <person name="Hildebrand F."/>
            <person name="Pallen M.J."/>
        </authorList>
    </citation>
    <scope>NUCLEOTIDE SEQUENCE</scope>
    <source>
        <strain evidence="2">F6-4510</strain>
    </source>
</reference>
<dbReference type="GO" id="GO:0051539">
    <property type="term" value="F:4 iron, 4 sulfur cluster binding"/>
    <property type="evidence" value="ECO:0007669"/>
    <property type="project" value="TreeGrafter"/>
</dbReference>
<dbReference type="Proteomes" id="UP000823611">
    <property type="component" value="Unassembled WGS sequence"/>
</dbReference>
<dbReference type="EMBL" id="JADIMX010000034">
    <property type="protein sequence ID" value="MBO8434044.1"/>
    <property type="molecule type" value="Genomic_DNA"/>
</dbReference>
<dbReference type="InterPro" id="IPR007197">
    <property type="entry name" value="rSAM"/>
</dbReference>